<dbReference type="EMBL" id="JAQQFN010000014">
    <property type="protein sequence ID" value="MFL9885203.1"/>
    <property type="molecule type" value="Genomic_DNA"/>
</dbReference>
<evidence type="ECO:0000313" key="3">
    <source>
        <dbReference type="EMBL" id="MFL9885203.1"/>
    </source>
</evidence>
<keyword evidence="1" id="KW-0472">Membrane</keyword>
<evidence type="ECO:0000259" key="2">
    <source>
        <dbReference type="Pfam" id="PF20455"/>
    </source>
</evidence>
<sequence>MMEYTGLINKYKVNRPLTDEERQNRLDPAKRLDVSPNYFSSTIRVNSRYLEVADKYYGWKGALTCVMGILTVICLFIAGIGADIFFVDGLLGNPDERSGNLVFGAIPLLLGICLVAALLWLISRECFRYTHYPIRLDRERRVAHVFRLDGTVLSVPWDKVFFALGRGNRPFGIQTWDVRGHVLADDGVTVIETFCFALAWPVKEELYRYWEYVRRYMEDGAAAIIPCTPAYLPISDRRETWRFGLLRLALNLPGQTFAQVLLSPALLLFSFARWLAMRSCRIPVWPQSIEEMCVVDPGDPCAKDARSNPPNLWKAM</sequence>
<dbReference type="Proteomes" id="UP001629249">
    <property type="component" value="Unassembled WGS sequence"/>
</dbReference>
<organism evidence="3 4">
    <name type="scientific">Paraburkholderia agricolaris</name>
    <dbReference type="NCBI Taxonomy" id="2152888"/>
    <lineage>
        <taxon>Bacteria</taxon>
        <taxon>Pseudomonadati</taxon>
        <taxon>Pseudomonadota</taxon>
        <taxon>Betaproteobacteria</taxon>
        <taxon>Burkholderiales</taxon>
        <taxon>Burkholderiaceae</taxon>
        <taxon>Paraburkholderia</taxon>
    </lineage>
</organism>
<proteinExistence type="predicted"/>
<keyword evidence="4" id="KW-1185">Reference proteome</keyword>
<evidence type="ECO:0000313" key="4">
    <source>
        <dbReference type="Proteomes" id="UP001629249"/>
    </source>
</evidence>
<feature type="transmembrane region" description="Helical" evidence="1">
    <location>
        <begin position="57"/>
        <end position="81"/>
    </location>
</feature>
<feature type="transmembrane region" description="Helical" evidence="1">
    <location>
        <begin position="101"/>
        <end position="122"/>
    </location>
</feature>
<gene>
    <name evidence="3" type="ORF">PQR66_19325</name>
</gene>
<name>A0ABW8ZQQ3_9BURK</name>
<feature type="domain" description="DUF6708" evidence="2">
    <location>
        <begin position="114"/>
        <end position="297"/>
    </location>
</feature>
<dbReference type="RefSeq" id="WP_408329119.1">
    <property type="nucleotide sequence ID" value="NZ_JAQQFH010000008.1"/>
</dbReference>
<dbReference type="InterPro" id="IPR046554">
    <property type="entry name" value="DUF6708"/>
</dbReference>
<reference evidence="3 4" key="1">
    <citation type="journal article" date="2024" name="Chem. Sci.">
        <title>Discovery of megapolipeptins by genome mining of a Burkholderiales bacteria collection.</title>
        <authorList>
            <person name="Paulo B.S."/>
            <person name="Recchia M.J.J."/>
            <person name="Lee S."/>
            <person name="Fergusson C.H."/>
            <person name="Romanowski S.B."/>
            <person name="Hernandez A."/>
            <person name="Krull N."/>
            <person name="Liu D.Y."/>
            <person name="Cavanagh H."/>
            <person name="Bos A."/>
            <person name="Gray C.A."/>
            <person name="Murphy B.T."/>
            <person name="Linington R.G."/>
            <person name="Eustaquio A.S."/>
        </authorList>
    </citation>
    <scope>NUCLEOTIDE SEQUENCE [LARGE SCALE GENOMIC DNA]</scope>
    <source>
        <strain evidence="3 4">RL16-012-BIC-B</strain>
    </source>
</reference>
<keyword evidence="1" id="KW-1133">Transmembrane helix</keyword>
<comment type="caution">
    <text evidence="3">The sequence shown here is derived from an EMBL/GenBank/DDBJ whole genome shotgun (WGS) entry which is preliminary data.</text>
</comment>
<keyword evidence="1" id="KW-0812">Transmembrane</keyword>
<protein>
    <recommendedName>
        <fullName evidence="2">DUF6708 domain-containing protein</fullName>
    </recommendedName>
</protein>
<evidence type="ECO:0000256" key="1">
    <source>
        <dbReference type="SAM" id="Phobius"/>
    </source>
</evidence>
<accession>A0ABW8ZQQ3</accession>
<dbReference type="Pfam" id="PF20455">
    <property type="entry name" value="DUF6708"/>
    <property type="match status" value="1"/>
</dbReference>